<evidence type="ECO:0000313" key="3">
    <source>
        <dbReference type="Proteomes" id="UP000000305"/>
    </source>
</evidence>
<evidence type="ECO:0000259" key="1">
    <source>
        <dbReference type="PROSITE" id="PS50882"/>
    </source>
</evidence>
<feature type="domain" description="YTH" evidence="1">
    <location>
        <begin position="153"/>
        <end position="288"/>
    </location>
</feature>
<dbReference type="OMA" id="NEREHHS"/>
<dbReference type="GO" id="GO:0003729">
    <property type="term" value="F:mRNA binding"/>
    <property type="evidence" value="ECO:0000318"/>
    <property type="project" value="GO_Central"/>
</dbReference>
<dbReference type="InterPro" id="IPR007275">
    <property type="entry name" value="YTH_domain"/>
</dbReference>
<dbReference type="InterPro" id="IPR045168">
    <property type="entry name" value="YTH_prot"/>
</dbReference>
<dbReference type="InParanoid" id="E9GRU8"/>
<sequence>MCPYALATAQPTPVSTVQQPVSVPSKSDNHICHHSNNIIIIINSNSNINSIVNIIIINSSRATNISNNTNKLIIKYNRNHAQHDLLHLLLQPNPLGINSRLRPWLVAAGCYQLVFAPTAAPPAPPTQANPVLEELQSKHIYNPKEFDLSSKNARFFVIKSYSEDDIHRSIKYEIWCSVEHRNKRLDAAFRERDGKGPVYLYFSVKGSGHFCGMAEMSSAVDMSSTLSVWSQDKWRGQFTVKWIYVKNVPNAALRFTFGWKTTRTSPLQIHAIPKRFPLKRGRQVLKIFHSYRHATSIFDDFGHYEKRQA</sequence>
<dbReference type="PROSITE" id="PS50882">
    <property type="entry name" value="YTH"/>
    <property type="match status" value="1"/>
</dbReference>
<dbReference type="GO" id="GO:0061157">
    <property type="term" value="P:mRNA destabilization"/>
    <property type="evidence" value="ECO:0000318"/>
    <property type="project" value="GO_Central"/>
</dbReference>
<dbReference type="PhylomeDB" id="E9GRU8"/>
<dbReference type="eggNOG" id="KOG1901">
    <property type="taxonomic scope" value="Eukaryota"/>
</dbReference>
<dbReference type="Proteomes" id="UP000000305">
    <property type="component" value="Unassembled WGS sequence"/>
</dbReference>
<name>E9GRU8_DAPPU</name>
<accession>E9GRU8</accession>
<dbReference type="Pfam" id="PF04146">
    <property type="entry name" value="YTH"/>
    <property type="match status" value="1"/>
</dbReference>
<dbReference type="PANTHER" id="PTHR12357">
    <property type="entry name" value="YTH YT521-B HOMOLOGY DOMAIN-CONTAINING"/>
    <property type="match status" value="1"/>
</dbReference>
<dbReference type="HOGENOM" id="CLU_900966_0_0_1"/>
<dbReference type="CDD" id="cd21134">
    <property type="entry name" value="YTH"/>
    <property type="match status" value="1"/>
</dbReference>
<dbReference type="EMBL" id="GL732560">
    <property type="protein sequence ID" value="EFX77836.1"/>
    <property type="molecule type" value="Genomic_DNA"/>
</dbReference>
<organism evidence="2 3">
    <name type="scientific">Daphnia pulex</name>
    <name type="common">Water flea</name>
    <dbReference type="NCBI Taxonomy" id="6669"/>
    <lineage>
        <taxon>Eukaryota</taxon>
        <taxon>Metazoa</taxon>
        <taxon>Ecdysozoa</taxon>
        <taxon>Arthropoda</taxon>
        <taxon>Crustacea</taxon>
        <taxon>Branchiopoda</taxon>
        <taxon>Diplostraca</taxon>
        <taxon>Cladocera</taxon>
        <taxon>Anomopoda</taxon>
        <taxon>Daphniidae</taxon>
        <taxon>Daphnia</taxon>
    </lineage>
</organism>
<dbReference type="GO" id="GO:1990247">
    <property type="term" value="F:N6-methyladenosine-containing RNA reader activity"/>
    <property type="evidence" value="ECO:0000318"/>
    <property type="project" value="GO_Central"/>
</dbReference>
<dbReference type="Gene3D" id="3.10.590.10">
    <property type="entry name" value="ph1033 like domains"/>
    <property type="match status" value="1"/>
</dbReference>
<reference evidence="2 3" key="1">
    <citation type="journal article" date="2011" name="Science">
        <title>The ecoresponsive genome of Daphnia pulex.</title>
        <authorList>
            <person name="Colbourne J.K."/>
            <person name="Pfrender M.E."/>
            <person name="Gilbert D."/>
            <person name="Thomas W.K."/>
            <person name="Tucker A."/>
            <person name="Oakley T.H."/>
            <person name="Tokishita S."/>
            <person name="Aerts A."/>
            <person name="Arnold G.J."/>
            <person name="Basu M.K."/>
            <person name="Bauer D.J."/>
            <person name="Caceres C.E."/>
            <person name="Carmel L."/>
            <person name="Casola C."/>
            <person name="Choi J.H."/>
            <person name="Detter J.C."/>
            <person name="Dong Q."/>
            <person name="Dusheyko S."/>
            <person name="Eads B.D."/>
            <person name="Frohlich T."/>
            <person name="Geiler-Samerotte K.A."/>
            <person name="Gerlach D."/>
            <person name="Hatcher P."/>
            <person name="Jogdeo S."/>
            <person name="Krijgsveld J."/>
            <person name="Kriventseva E.V."/>
            <person name="Kultz D."/>
            <person name="Laforsch C."/>
            <person name="Lindquist E."/>
            <person name="Lopez J."/>
            <person name="Manak J.R."/>
            <person name="Muller J."/>
            <person name="Pangilinan J."/>
            <person name="Patwardhan R.P."/>
            <person name="Pitluck S."/>
            <person name="Pritham E.J."/>
            <person name="Rechtsteiner A."/>
            <person name="Rho M."/>
            <person name="Rogozin I.B."/>
            <person name="Sakarya O."/>
            <person name="Salamov A."/>
            <person name="Schaack S."/>
            <person name="Shapiro H."/>
            <person name="Shiga Y."/>
            <person name="Skalitzky C."/>
            <person name="Smith Z."/>
            <person name="Souvorov A."/>
            <person name="Sung W."/>
            <person name="Tang Z."/>
            <person name="Tsuchiya D."/>
            <person name="Tu H."/>
            <person name="Vos H."/>
            <person name="Wang M."/>
            <person name="Wolf Y.I."/>
            <person name="Yamagata H."/>
            <person name="Yamada T."/>
            <person name="Ye Y."/>
            <person name="Shaw J.R."/>
            <person name="Andrews J."/>
            <person name="Crease T.J."/>
            <person name="Tang H."/>
            <person name="Lucas S.M."/>
            <person name="Robertson H.M."/>
            <person name="Bork P."/>
            <person name="Koonin E.V."/>
            <person name="Zdobnov E.M."/>
            <person name="Grigoriev I.V."/>
            <person name="Lynch M."/>
            <person name="Boore J.L."/>
        </authorList>
    </citation>
    <scope>NUCLEOTIDE SEQUENCE [LARGE SCALE GENOMIC DNA]</scope>
</reference>
<gene>
    <name evidence="2" type="ORF">DAPPUDRAFT_247145</name>
</gene>
<dbReference type="OrthoDB" id="306690at2759"/>
<dbReference type="STRING" id="6669.E9GRU8"/>
<evidence type="ECO:0000313" key="2">
    <source>
        <dbReference type="EMBL" id="EFX77836.1"/>
    </source>
</evidence>
<dbReference type="AlphaFoldDB" id="E9GRU8"/>
<dbReference type="PANTHER" id="PTHR12357:SF89">
    <property type="entry name" value="YTH DOMAIN-CONTAINING FAMILY PROTEIN"/>
    <property type="match status" value="1"/>
</dbReference>
<keyword evidence="3" id="KW-1185">Reference proteome</keyword>
<protein>
    <recommendedName>
        <fullName evidence="1">YTH domain-containing protein</fullName>
    </recommendedName>
</protein>
<dbReference type="GO" id="GO:0005737">
    <property type="term" value="C:cytoplasm"/>
    <property type="evidence" value="ECO:0000318"/>
    <property type="project" value="GO_Central"/>
</dbReference>
<dbReference type="KEGG" id="dpx:DAPPUDRAFT_247145"/>
<proteinExistence type="predicted"/>